<gene>
    <name evidence="1" type="ORF">DSO57_1023874</name>
</gene>
<protein>
    <submittedName>
        <fullName evidence="1">Uncharacterized protein</fullName>
    </submittedName>
</protein>
<sequence>MQEETGGGKKKTWGKHRAAEAPYMKPGSKAVVPNDWEDNCASEGKNESEKSHCADKIIGNDVAVGPGVI</sequence>
<accession>A0ACC2TPS0</accession>
<comment type="caution">
    <text evidence="1">The sequence shown here is derived from an EMBL/GenBank/DDBJ whole genome shotgun (WGS) entry which is preliminary data.</text>
</comment>
<keyword evidence="2" id="KW-1185">Reference proteome</keyword>
<proteinExistence type="predicted"/>
<organism evidence="1 2">
    <name type="scientific">Entomophthora muscae</name>
    <dbReference type="NCBI Taxonomy" id="34485"/>
    <lineage>
        <taxon>Eukaryota</taxon>
        <taxon>Fungi</taxon>
        <taxon>Fungi incertae sedis</taxon>
        <taxon>Zoopagomycota</taxon>
        <taxon>Entomophthoromycotina</taxon>
        <taxon>Entomophthoromycetes</taxon>
        <taxon>Entomophthorales</taxon>
        <taxon>Entomophthoraceae</taxon>
        <taxon>Entomophthora</taxon>
    </lineage>
</organism>
<evidence type="ECO:0000313" key="1">
    <source>
        <dbReference type="EMBL" id="KAJ9076673.1"/>
    </source>
</evidence>
<reference evidence="1" key="1">
    <citation type="submission" date="2022-04" db="EMBL/GenBank/DDBJ databases">
        <title>Genome of the entomopathogenic fungus Entomophthora muscae.</title>
        <authorList>
            <person name="Elya C."/>
            <person name="Lovett B.R."/>
            <person name="Lee E."/>
            <person name="Macias A.M."/>
            <person name="Hajek A.E."/>
            <person name="De Bivort B.L."/>
            <person name="Kasson M.T."/>
            <person name="De Fine Licht H.H."/>
            <person name="Stajich J.E."/>
        </authorList>
    </citation>
    <scope>NUCLEOTIDE SEQUENCE</scope>
    <source>
        <strain evidence="1">Berkeley</strain>
    </source>
</reference>
<dbReference type="Proteomes" id="UP001165960">
    <property type="component" value="Unassembled WGS sequence"/>
</dbReference>
<dbReference type="EMBL" id="QTSX02002256">
    <property type="protein sequence ID" value="KAJ9076673.1"/>
    <property type="molecule type" value="Genomic_DNA"/>
</dbReference>
<evidence type="ECO:0000313" key="2">
    <source>
        <dbReference type="Proteomes" id="UP001165960"/>
    </source>
</evidence>
<name>A0ACC2TPS0_9FUNG</name>